<gene>
    <name evidence="1" type="ORF">Nepgr_002333</name>
</gene>
<dbReference type="Proteomes" id="UP001279734">
    <property type="component" value="Unassembled WGS sequence"/>
</dbReference>
<evidence type="ECO:0000313" key="1">
    <source>
        <dbReference type="EMBL" id="GMH00494.1"/>
    </source>
</evidence>
<comment type="caution">
    <text evidence="1">The sequence shown here is derived from an EMBL/GenBank/DDBJ whole genome shotgun (WGS) entry which is preliminary data.</text>
</comment>
<protein>
    <submittedName>
        <fullName evidence="1">Uncharacterized protein</fullName>
    </submittedName>
</protein>
<name>A0AAD3P622_NEPGR</name>
<sequence>MIIDAAVSLRNEEWFDTLRLSKGMLGQCIEILSPWSFREQTYRHHHPLLVCLSWKISVWPSNTMQLSHGNQGCLHGMSLRQCYP</sequence>
<dbReference type="AlphaFoldDB" id="A0AAD3P622"/>
<accession>A0AAD3P622</accession>
<evidence type="ECO:0000313" key="2">
    <source>
        <dbReference type="Proteomes" id="UP001279734"/>
    </source>
</evidence>
<keyword evidence="2" id="KW-1185">Reference proteome</keyword>
<proteinExistence type="predicted"/>
<reference evidence="1" key="1">
    <citation type="submission" date="2023-05" db="EMBL/GenBank/DDBJ databases">
        <title>Nepenthes gracilis genome sequencing.</title>
        <authorList>
            <person name="Fukushima K."/>
        </authorList>
    </citation>
    <scope>NUCLEOTIDE SEQUENCE</scope>
    <source>
        <strain evidence="1">SING2019-196</strain>
    </source>
</reference>
<organism evidence="1 2">
    <name type="scientific">Nepenthes gracilis</name>
    <name type="common">Slender pitcher plant</name>
    <dbReference type="NCBI Taxonomy" id="150966"/>
    <lineage>
        <taxon>Eukaryota</taxon>
        <taxon>Viridiplantae</taxon>
        <taxon>Streptophyta</taxon>
        <taxon>Embryophyta</taxon>
        <taxon>Tracheophyta</taxon>
        <taxon>Spermatophyta</taxon>
        <taxon>Magnoliopsida</taxon>
        <taxon>eudicotyledons</taxon>
        <taxon>Gunneridae</taxon>
        <taxon>Pentapetalae</taxon>
        <taxon>Caryophyllales</taxon>
        <taxon>Nepenthaceae</taxon>
        <taxon>Nepenthes</taxon>
    </lineage>
</organism>
<dbReference type="EMBL" id="BSYO01000002">
    <property type="protein sequence ID" value="GMH00494.1"/>
    <property type="molecule type" value="Genomic_DNA"/>
</dbReference>